<dbReference type="AlphaFoldDB" id="A0A552X148"/>
<dbReference type="RefSeq" id="WP_143235756.1">
    <property type="nucleotide sequence ID" value="NZ_VJWL01000002.1"/>
</dbReference>
<dbReference type="NCBIfam" id="TIGR00732">
    <property type="entry name" value="dprA"/>
    <property type="match status" value="1"/>
</dbReference>
<gene>
    <name evidence="4" type="primary">dprA</name>
    <name evidence="4" type="ORF">FM042_07235</name>
</gene>
<name>A0A552X148_9GAMM</name>
<dbReference type="Proteomes" id="UP000320359">
    <property type="component" value="Unassembled WGS sequence"/>
</dbReference>
<feature type="domain" description="Smf/DprA SLOG" evidence="2">
    <location>
        <begin position="83"/>
        <end position="291"/>
    </location>
</feature>
<dbReference type="InterPro" id="IPR041614">
    <property type="entry name" value="DprA_WH"/>
</dbReference>
<dbReference type="InterPro" id="IPR036388">
    <property type="entry name" value="WH-like_DNA-bd_sf"/>
</dbReference>
<dbReference type="Gene3D" id="1.10.10.10">
    <property type="entry name" value="Winged helix-like DNA-binding domain superfamily/Winged helix DNA-binding domain"/>
    <property type="match status" value="1"/>
</dbReference>
<dbReference type="InterPro" id="IPR057666">
    <property type="entry name" value="DrpA_SLOG"/>
</dbReference>
<dbReference type="OrthoDB" id="9785707at2"/>
<dbReference type="PANTHER" id="PTHR43022">
    <property type="entry name" value="PROTEIN SMF"/>
    <property type="match status" value="1"/>
</dbReference>
<proteinExistence type="inferred from homology"/>
<dbReference type="Pfam" id="PF02481">
    <property type="entry name" value="DNA_processg_A"/>
    <property type="match status" value="1"/>
</dbReference>
<evidence type="ECO:0000259" key="3">
    <source>
        <dbReference type="Pfam" id="PF17782"/>
    </source>
</evidence>
<keyword evidence="5" id="KW-1185">Reference proteome</keyword>
<reference evidence="4 5" key="1">
    <citation type="submission" date="2019-07" db="EMBL/GenBank/DDBJ databases">
        <authorList>
            <person name="Yang M."/>
            <person name="Zhao D."/>
            <person name="Xiang H."/>
        </authorList>
    </citation>
    <scope>NUCLEOTIDE SEQUENCE [LARGE SCALE GENOMIC DNA]</scope>
    <source>
        <strain evidence="4 5">IM1326</strain>
    </source>
</reference>
<dbReference type="Gene3D" id="3.40.50.450">
    <property type="match status" value="1"/>
</dbReference>
<protein>
    <submittedName>
        <fullName evidence="4">DNA-protecting protein DprA</fullName>
    </submittedName>
</protein>
<dbReference type="GO" id="GO:0009294">
    <property type="term" value="P:DNA-mediated transformation"/>
    <property type="evidence" value="ECO:0007669"/>
    <property type="project" value="InterPro"/>
</dbReference>
<dbReference type="SUPFAM" id="SSF102405">
    <property type="entry name" value="MCP/YpsA-like"/>
    <property type="match status" value="1"/>
</dbReference>
<feature type="domain" description="DprA winged helix" evidence="3">
    <location>
        <begin position="324"/>
        <end position="369"/>
    </location>
</feature>
<evidence type="ECO:0000259" key="2">
    <source>
        <dbReference type="Pfam" id="PF02481"/>
    </source>
</evidence>
<sequence>MLYAENVHPNTLNQWLRLHFTPLKLKRLLRDQWAGFEGMDVHQPLAALPLFWREKLADISDDVMARDVRRLQRWLDADERNRVLTRQSPEFPLHLKEIDDGPWLLFVSGDLSFLQRPAIAIVGSRKATPMGISLAEEFSKGLGAQRLCVVSGMAMGIDAAAHRAALAHGFASIGVLGCGIDRVYPARHRALYGDMREQGLLISEYLPGEAPRVERFPQRNRIISGLSKGVLVVEANIRSGSLQTAKHALEQNRNVYALPGAIRNPAAEGCNRLIQQGATLVTCVDDILQDYPTQEVLWPVDNLNNEVFSEKPSNFLETGLANPHLLANVDFETTALEVLIARSGLGVSDVVNQLISLELAGWIKQVPGGYVRVRR</sequence>
<organism evidence="4 5">
    <name type="scientific">Aliidiomarina halalkaliphila</name>
    <dbReference type="NCBI Taxonomy" id="2593535"/>
    <lineage>
        <taxon>Bacteria</taxon>
        <taxon>Pseudomonadati</taxon>
        <taxon>Pseudomonadota</taxon>
        <taxon>Gammaproteobacteria</taxon>
        <taxon>Alteromonadales</taxon>
        <taxon>Idiomarinaceae</taxon>
        <taxon>Aliidiomarina</taxon>
    </lineage>
</organism>
<evidence type="ECO:0000313" key="4">
    <source>
        <dbReference type="EMBL" id="TRW48770.1"/>
    </source>
</evidence>
<dbReference type="PANTHER" id="PTHR43022:SF1">
    <property type="entry name" value="PROTEIN SMF"/>
    <property type="match status" value="1"/>
</dbReference>
<dbReference type="Pfam" id="PF17782">
    <property type="entry name" value="WHD_DprA"/>
    <property type="match status" value="1"/>
</dbReference>
<comment type="similarity">
    <text evidence="1">Belongs to the DprA/Smf family.</text>
</comment>
<evidence type="ECO:0000313" key="5">
    <source>
        <dbReference type="Proteomes" id="UP000320359"/>
    </source>
</evidence>
<dbReference type="EMBL" id="VJWL01000002">
    <property type="protein sequence ID" value="TRW48770.1"/>
    <property type="molecule type" value="Genomic_DNA"/>
</dbReference>
<evidence type="ECO:0000256" key="1">
    <source>
        <dbReference type="ARBA" id="ARBA00006525"/>
    </source>
</evidence>
<dbReference type="InterPro" id="IPR003488">
    <property type="entry name" value="DprA"/>
</dbReference>
<accession>A0A552X148</accession>
<comment type="caution">
    <text evidence="4">The sequence shown here is derived from an EMBL/GenBank/DDBJ whole genome shotgun (WGS) entry which is preliminary data.</text>
</comment>